<reference evidence="1 2" key="1">
    <citation type="submission" date="2018-08" db="EMBL/GenBank/DDBJ databases">
        <title>Sphingobium sp. EO9.</title>
        <authorList>
            <person name="Park Y."/>
            <person name="Kim K.H."/>
            <person name="Jeon C.O."/>
        </authorList>
    </citation>
    <scope>NUCLEOTIDE SEQUENCE [LARGE SCALE GENOMIC DNA]</scope>
    <source>
        <strain evidence="1 2">EO9</strain>
    </source>
</reference>
<protein>
    <submittedName>
        <fullName evidence="1">Uncharacterized protein</fullName>
    </submittedName>
</protein>
<dbReference type="AlphaFoldDB" id="A0A418YLW8"/>
<dbReference type="EMBL" id="QVRA01000039">
    <property type="protein sequence ID" value="RJG51799.1"/>
    <property type="molecule type" value="Genomic_DNA"/>
</dbReference>
<keyword evidence="2" id="KW-1185">Reference proteome</keyword>
<dbReference type="Proteomes" id="UP000283469">
    <property type="component" value="Unassembled WGS sequence"/>
</dbReference>
<name>A0A418YLW8_9SPHN</name>
<sequence>MLAKCRGTSARLSFRAIQPIEAISAGFIQCVTFGIASFYAIEQRQEFVYDPLTVNPQICHELRPALVNGGMLFDRTTAAIGVQQILVPFLKLITLGGEADDFARQFRRIIGGFIGLCLRGSRGLADRVKAVVFGLTGCY</sequence>
<evidence type="ECO:0000313" key="2">
    <source>
        <dbReference type="Proteomes" id="UP000283469"/>
    </source>
</evidence>
<comment type="caution">
    <text evidence="1">The sequence shown here is derived from an EMBL/GenBank/DDBJ whole genome shotgun (WGS) entry which is preliminary data.</text>
</comment>
<gene>
    <name evidence="1" type="ORF">D0Z70_22475</name>
</gene>
<evidence type="ECO:0000313" key="1">
    <source>
        <dbReference type="EMBL" id="RJG51799.1"/>
    </source>
</evidence>
<proteinExistence type="predicted"/>
<accession>A0A418YLW8</accession>
<organism evidence="1 2">
    <name type="scientific">Sphingobium terrigena</name>
    <dbReference type="NCBI Taxonomy" id="2304063"/>
    <lineage>
        <taxon>Bacteria</taxon>
        <taxon>Pseudomonadati</taxon>
        <taxon>Pseudomonadota</taxon>
        <taxon>Alphaproteobacteria</taxon>
        <taxon>Sphingomonadales</taxon>
        <taxon>Sphingomonadaceae</taxon>
        <taxon>Sphingobium</taxon>
    </lineage>
</organism>